<protein>
    <submittedName>
        <fullName evidence="1">Uncharacterized protein</fullName>
    </submittedName>
</protein>
<evidence type="ECO:0000313" key="2">
    <source>
        <dbReference type="Proteomes" id="UP000596381"/>
    </source>
</evidence>
<evidence type="ECO:0000313" key="1">
    <source>
        <dbReference type="EMBL" id="QQV92205.1"/>
    </source>
</evidence>
<accession>A0A7U0GBP5</accession>
<dbReference type="EMBL" id="MW394391">
    <property type="protein sequence ID" value="QQV92205.1"/>
    <property type="molecule type" value="Genomic_DNA"/>
</dbReference>
<keyword evidence="2" id="KW-1185">Reference proteome</keyword>
<sequence>MNIETLKALVVPAKGKFVLITGNSEKALAMGLAELGIENIPSDRRNIIIERHMSFDMAIYYKPVERFIGATKQLNRIFPAIGGREESVLFLSEGSFAKGFYQDYSFPPKTLFKADIIAHFELNEGQLSVYGFDRTERKSGLAQLEEKTK</sequence>
<name>A0A7U0GBP5_9CAUD</name>
<gene>
    <name evidence="1" type="ORF">vBKpMFBKp24_182</name>
</gene>
<reference evidence="1 2" key="1">
    <citation type="submission" date="2020-12" db="EMBL/GenBank/DDBJ databases">
        <title>Genomic characterization of four novel bacteriophages infecting Klebsiella pneumoniae.</title>
        <authorList>
            <person name="Estrada Bonilla B."/>
            <person name="Costa A.R."/>
            <person name="van Rossum T."/>
            <person name="Hagedoorn S."/>
            <person name="Wallinga H."/>
            <person name="Xiao M."/>
            <person name="Song W."/>
            <person name="Haas P.-J."/>
            <person name="Nobrega F.L."/>
            <person name="Brouns S.J.J."/>
        </authorList>
    </citation>
    <scope>NUCLEOTIDE SEQUENCE [LARGE SCALE GENOMIC DNA]</scope>
</reference>
<dbReference type="Proteomes" id="UP000596381">
    <property type="component" value="Segment"/>
</dbReference>
<organism evidence="1 2">
    <name type="scientific">Klebsiella phage vB_KpM_FBKp24</name>
    <dbReference type="NCBI Taxonomy" id="2801834"/>
    <lineage>
        <taxon>Viruses</taxon>
        <taxon>Duplodnaviria</taxon>
        <taxon>Heunggongvirae</taxon>
        <taxon>Uroviricota</taxon>
        <taxon>Caudoviricetes</taxon>
        <taxon>Chimalliviridae</taxon>
        <taxon>Maaswegvirus</taxon>
        <taxon>Maaswegvirus Kp24</taxon>
    </lineage>
</organism>
<proteinExistence type="predicted"/>